<name>A0ABS6W703_9BIFI</name>
<feature type="domain" description="PG-1098 ferredoxin-like" evidence="3">
    <location>
        <begin position="320"/>
        <end position="363"/>
    </location>
</feature>
<sequence>MSGGPADGPQTDAASPCDGRRVRGNPTAGGPACDDLAPDAGPADVPAAGDAPACDGPSAAPTANAGPAVGQAPQKRRGSMADLTGGFGVDFSYMAEGFARATYVERQPHLCAIAEHNMAVLGLDQAQVVRADAEDHLARMAPVDVIVVDPARRDEHGSRTYAVADCTPDVLALKPLLLRKAGHVIVKLSPMLDWRKTVADFGGAVSEVHIVSVGNECKELLLVLEPPERHDGLRRLACVNITPHGEDVFDVVPGGAAARGGTSGDGATHDGMVGDGAAEWSETTGTADAAGAAGSPGPADAPAVPAHSPAAPPDAASWRYLYEPNASIMKAGCFDALAERYGVAQVAPNSHVFVSAEPVDGFPGRGFRIETVTTMGRKELRRALAGMDRANITVRNFPMGAEQLRRKLRLKDGGDVYLFATTLRDGRRAIIVTTKAA</sequence>
<evidence type="ECO:0000259" key="2">
    <source>
        <dbReference type="Pfam" id="PF18096"/>
    </source>
</evidence>
<dbReference type="EMBL" id="JAHBBD010000003">
    <property type="protein sequence ID" value="MBW3082260.1"/>
    <property type="molecule type" value="Genomic_DNA"/>
</dbReference>
<protein>
    <submittedName>
        <fullName evidence="4">SAM-dependent methyltransferase</fullName>
    </submittedName>
</protein>
<evidence type="ECO:0000313" key="5">
    <source>
        <dbReference type="Proteomes" id="UP000812844"/>
    </source>
</evidence>
<dbReference type="InterPro" id="IPR054168">
    <property type="entry name" value="PG_1098_Fer"/>
</dbReference>
<keyword evidence="5" id="KW-1185">Reference proteome</keyword>
<dbReference type="Proteomes" id="UP000812844">
    <property type="component" value="Unassembled WGS sequence"/>
</dbReference>
<dbReference type="Pfam" id="PF18096">
    <property type="entry name" value="Thump_like"/>
    <property type="match status" value="1"/>
</dbReference>
<keyword evidence="4" id="KW-0808">Transferase</keyword>
<evidence type="ECO:0000259" key="3">
    <source>
        <dbReference type="Pfam" id="PF22013"/>
    </source>
</evidence>
<dbReference type="CDD" id="cd02440">
    <property type="entry name" value="AdoMet_MTases"/>
    <property type="match status" value="1"/>
</dbReference>
<dbReference type="Pfam" id="PF22013">
    <property type="entry name" value="PG_1098_Fer"/>
    <property type="match status" value="1"/>
</dbReference>
<proteinExistence type="predicted"/>
<reference evidence="4 5" key="1">
    <citation type="submission" date="2021-05" db="EMBL/GenBank/DDBJ databases">
        <title>Phylogenetic classification of ten novel species belonging to the genus Bifidobacterium comprising B. colchicus sp. nov., B. abeli sp. nov., B. bicoloris sp. nov., B. guerezis sp. nov., B. rosaliae sp. nov., B. santillanensis sp. nov., B. argentati sp. nov., B. amazzoni sp. nov., B. pluviali sp. nov., and B. pinnaculum sp. nov.</title>
        <authorList>
            <person name="Lugli G.A."/>
            <person name="Ruiz Garcia L."/>
            <person name="Margolles A."/>
            <person name="Ventura M."/>
        </authorList>
    </citation>
    <scope>NUCLEOTIDE SEQUENCE [LARGE SCALE GENOMIC DNA]</scope>
    <source>
        <strain evidence="4 5">6T3</strain>
    </source>
</reference>
<feature type="region of interest" description="Disordered" evidence="1">
    <location>
        <begin position="259"/>
        <end position="310"/>
    </location>
</feature>
<keyword evidence="4" id="KW-0489">Methyltransferase</keyword>
<evidence type="ECO:0000313" key="4">
    <source>
        <dbReference type="EMBL" id="MBW3082260.1"/>
    </source>
</evidence>
<dbReference type="GO" id="GO:0032259">
    <property type="term" value="P:methylation"/>
    <property type="evidence" value="ECO:0007669"/>
    <property type="project" value="UniProtKB-KW"/>
</dbReference>
<feature type="compositionally biased region" description="Low complexity" evidence="1">
    <location>
        <begin position="28"/>
        <end position="61"/>
    </location>
</feature>
<feature type="domain" description="THUMP-like" evidence="2">
    <location>
        <begin position="364"/>
        <end position="432"/>
    </location>
</feature>
<feature type="region of interest" description="Disordered" evidence="1">
    <location>
        <begin position="1"/>
        <end position="78"/>
    </location>
</feature>
<dbReference type="InterPro" id="IPR041497">
    <property type="entry name" value="Thump-like"/>
</dbReference>
<organism evidence="4 5">
    <name type="scientific">Bifidobacterium phasiani</name>
    <dbReference type="NCBI Taxonomy" id="2834431"/>
    <lineage>
        <taxon>Bacteria</taxon>
        <taxon>Bacillati</taxon>
        <taxon>Actinomycetota</taxon>
        <taxon>Actinomycetes</taxon>
        <taxon>Bifidobacteriales</taxon>
        <taxon>Bifidobacteriaceae</taxon>
        <taxon>Bifidobacterium</taxon>
    </lineage>
</organism>
<feature type="compositionally biased region" description="Low complexity" evidence="1">
    <location>
        <begin position="283"/>
        <end position="310"/>
    </location>
</feature>
<dbReference type="GO" id="GO:0008168">
    <property type="term" value="F:methyltransferase activity"/>
    <property type="evidence" value="ECO:0007669"/>
    <property type="project" value="UniProtKB-KW"/>
</dbReference>
<comment type="caution">
    <text evidence="4">The sequence shown here is derived from an EMBL/GenBank/DDBJ whole genome shotgun (WGS) entry which is preliminary data.</text>
</comment>
<gene>
    <name evidence="4" type="ORF">KIH73_02510</name>
</gene>
<accession>A0ABS6W703</accession>
<evidence type="ECO:0000256" key="1">
    <source>
        <dbReference type="SAM" id="MobiDB-lite"/>
    </source>
</evidence>